<name>A0A090T380_9VIBR</name>
<keyword evidence="14" id="KW-0732">Signal</keyword>
<dbReference type="PRINTS" id="PR01302">
    <property type="entry name" value="TYPE3IMPPROT"/>
</dbReference>
<dbReference type="GO" id="GO:0009306">
    <property type="term" value="P:protein secretion"/>
    <property type="evidence" value="ECO:0007669"/>
    <property type="project" value="UniProtKB-UniRule"/>
</dbReference>
<evidence type="ECO:0000256" key="11">
    <source>
        <dbReference type="ARBA" id="ARBA00023143"/>
    </source>
</evidence>
<evidence type="ECO:0000256" key="3">
    <source>
        <dbReference type="ARBA" id="ARBA00021714"/>
    </source>
</evidence>
<feature type="transmembrane region" description="Helical" evidence="13">
    <location>
        <begin position="185"/>
        <end position="207"/>
    </location>
</feature>
<feature type="transmembrane region" description="Helical" evidence="13">
    <location>
        <begin position="90"/>
        <end position="109"/>
    </location>
</feature>
<keyword evidence="7 13" id="KW-1005">Bacterial flagellum biogenesis</keyword>
<evidence type="ECO:0000256" key="14">
    <source>
        <dbReference type="SAM" id="SignalP"/>
    </source>
</evidence>
<dbReference type="PANTHER" id="PTHR30587:SF0">
    <property type="entry name" value="FLAGELLAR BIOSYNTHETIC PROTEIN FLIP"/>
    <property type="match status" value="1"/>
</dbReference>
<reference evidence="15 16" key="1">
    <citation type="submission" date="2014-09" db="EMBL/GenBank/DDBJ databases">
        <title>Vibrio maritimus JCM 19240. (C210) whole genome shotgun sequence.</title>
        <authorList>
            <person name="Sawabe T."/>
            <person name="Meirelles P."/>
            <person name="Nakanishi M."/>
            <person name="Sayaka M."/>
            <person name="Hattori M."/>
            <person name="Ohkuma M."/>
        </authorList>
    </citation>
    <scope>NUCLEOTIDE SEQUENCE [LARGE SCALE GENOMIC DNA]</scope>
    <source>
        <strain evidence="15 16">JCM 19240</strain>
    </source>
</reference>
<comment type="caution">
    <text evidence="15">The sequence shown here is derived from an EMBL/GenBank/DDBJ whole genome shotgun (WGS) entry which is preliminary data.</text>
</comment>
<dbReference type="Pfam" id="PF00813">
    <property type="entry name" value="FliP"/>
    <property type="match status" value="1"/>
</dbReference>
<dbReference type="NCBIfam" id="NF009438">
    <property type="entry name" value="PRK12797.1"/>
    <property type="match status" value="1"/>
</dbReference>
<dbReference type="AlphaFoldDB" id="A0A090T380"/>
<dbReference type="InterPro" id="IPR005838">
    <property type="entry name" value="T3SS_IM_P"/>
</dbReference>
<dbReference type="GO" id="GO:0005886">
    <property type="term" value="C:plasma membrane"/>
    <property type="evidence" value="ECO:0007669"/>
    <property type="project" value="UniProtKB-SubCell"/>
</dbReference>
<dbReference type="NCBIfam" id="TIGR01103">
    <property type="entry name" value="fliP"/>
    <property type="match status" value="1"/>
</dbReference>
<feature type="transmembrane region" description="Helical" evidence="13">
    <location>
        <begin position="49"/>
        <end position="78"/>
    </location>
</feature>
<evidence type="ECO:0000256" key="7">
    <source>
        <dbReference type="ARBA" id="ARBA00022795"/>
    </source>
</evidence>
<sequence length="251" mass="27790">MTPSMRIALRLLVCSLLLMPSLANAEGLTILTETQGDDGTEYSVKLQILILMTLLSFVPAFVIMCTSFTRIVIVLAILRQALGLQQTPPNQVLVGIALIFTLLIMRPVWTKIYDDAYVPYSNGEATLAQALKTAEKPLRRYMLDQTQRKALEQVTKIAGETQIADEEAIPFLILLPAYLLSELKVAFQIGFMLFLPFLVIDLVVASVLMSMGMMMLSPLIVSLPFKLLVFVIVDGWGLLMGSLANSFWVST</sequence>
<keyword evidence="16" id="KW-1185">Reference proteome</keyword>
<keyword evidence="11" id="KW-0975">Bacterial flagellum</keyword>
<evidence type="ECO:0000256" key="5">
    <source>
        <dbReference type="ARBA" id="ARBA00022475"/>
    </source>
</evidence>
<dbReference type="Proteomes" id="UP000029224">
    <property type="component" value="Unassembled WGS sequence"/>
</dbReference>
<evidence type="ECO:0000256" key="2">
    <source>
        <dbReference type="ARBA" id="ARBA00006257"/>
    </source>
</evidence>
<comment type="similarity">
    <text evidence="2 13">Belongs to the FliP/MopC/SpaP family.</text>
</comment>
<dbReference type="GO" id="GO:0009425">
    <property type="term" value="C:bacterial-type flagellum basal body"/>
    <property type="evidence" value="ECO:0007669"/>
    <property type="project" value="UniProtKB-SubCell"/>
</dbReference>
<keyword evidence="12 13" id="KW-1006">Bacterial flagellum protein export</keyword>
<reference evidence="15 16" key="2">
    <citation type="submission" date="2014-09" db="EMBL/GenBank/DDBJ databases">
        <authorList>
            <consortium name="NBRP consortium"/>
            <person name="Sawabe T."/>
            <person name="Meirelles P."/>
            <person name="Nakanishi M."/>
            <person name="Sayaka M."/>
            <person name="Hattori M."/>
            <person name="Ohkuma M."/>
        </authorList>
    </citation>
    <scope>NUCLEOTIDE SEQUENCE [LARGE SCALE GENOMIC DNA]</scope>
    <source>
        <strain evidence="15 16">JCM 19240</strain>
    </source>
</reference>
<evidence type="ECO:0000313" key="16">
    <source>
        <dbReference type="Proteomes" id="UP000029224"/>
    </source>
</evidence>
<dbReference type="InterPro" id="IPR005837">
    <property type="entry name" value="FliP"/>
</dbReference>
<keyword evidence="15" id="KW-0966">Cell projection</keyword>
<feature type="signal peptide" evidence="14">
    <location>
        <begin position="1"/>
        <end position="25"/>
    </location>
</feature>
<keyword evidence="15" id="KW-0969">Cilium</keyword>
<evidence type="ECO:0000313" key="15">
    <source>
        <dbReference type="EMBL" id="GAL34445.1"/>
    </source>
</evidence>
<evidence type="ECO:0000256" key="4">
    <source>
        <dbReference type="ARBA" id="ARBA00022448"/>
    </source>
</evidence>
<comment type="subcellular location">
    <subcellularLocation>
        <location evidence="13">Cell membrane</location>
        <topology evidence="13">Multi-pass membrane protein</topology>
    </subcellularLocation>
    <subcellularLocation>
        <location evidence="13">Bacterial flagellum basal body</location>
    </subcellularLocation>
</comment>
<feature type="chain" id="PRO_5001863802" description="Flagellar biosynthetic protein FliP" evidence="14">
    <location>
        <begin position="26"/>
        <end position="251"/>
    </location>
</feature>
<dbReference type="PANTHER" id="PTHR30587">
    <property type="entry name" value="FLAGELLAR BIOSYNTHETIC PROTEIN FLIP"/>
    <property type="match status" value="1"/>
</dbReference>
<keyword evidence="5 13" id="KW-1003">Cell membrane</keyword>
<comment type="function">
    <text evidence="1 13">Plays a role in the flagellum-specific transport system.</text>
</comment>
<proteinExistence type="inferred from homology"/>
<dbReference type="GO" id="GO:0044781">
    <property type="term" value="P:bacterial-type flagellum organization"/>
    <property type="evidence" value="ECO:0007669"/>
    <property type="project" value="UniProtKB-UniRule"/>
</dbReference>
<organism evidence="15 16">
    <name type="scientific">Vibrio maritimus</name>
    <dbReference type="NCBI Taxonomy" id="990268"/>
    <lineage>
        <taxon>Bacteria</taxon>
        <taxon>Pseudomonadati</taxon>
        <taxon>Pseudomonadota</taxon>
        <taxon>Gammaproteobacteria</taxon>
        <taxon>Vibrionales</taxon>
        <taxon>Vibrionaceae</taxon>
        <taxon>Vibrio</taxon>
    </lineage>
</organism>
<evidence type="ECO:0000256" key="13">
    <source>
        <dbReference type="RuleBase" id="RU362069"/>
    </source>
</evidence>
<keyword evidence="8 13" id="KW-0653">Protein transport</keyword>
<dbReference type="PROSITE" id="PS01060">
    <property type="entry name" value="FLIP_1"/>
    <property type="match status" value="1"/>
</dbReference>
<evidence type="ECO:0000256" key="6">
    <source>
        <dbReference type="ARBA" id="ARBA00022692"/>
    </source>
</evidence>
<keyword evidence="15" id="KW-0282">Flagellum</keyword>
<evidence type="ECO:0000256" key="1">
    <source>
        <dbReference type="ARBA" id="ARBA00003663"/>
    </source>
</evidence>
<gene>
    <name evidence="13" type="primary">fliP</name>
    <name evidence="15" type="ORF">JCM19240_3995</name>
</gene>
<keyword evidence="10 13" id="KW-0472">Membrane</keyword>
<feature type="transmembrane region" description="Helical" evidence="13">
    <location>
        <begin position="227"/>
        <end position="248"/>
    </location>
</feature>
<dbReference type="EMBL" id="BBMT01000005">
    <property type="protein sequence ID" value="GAL34445.1"/>
    <property type="molecule type" value="Genomic_DNA"/>
</dbReference>
<keyword evidence="6 13" id="KW-0812">Transmembrane</keyword>
<keyword evidence="4 13" id="KW-0813">Transport</keyword>
<protein>
    <recommendedName>
        <fullName evidence="3 13">Flagellar biosynthetic protein FliP</fullName>
    </recommendedName>
</protein>
<dbReference type="PROSITE" id="PS01061">
    <property type="entry name" value="FLIP_2"/>
    <property type="match status" value="1"/>
</dbReference>
<accession>A0A090T380</accession>
<keyword evidence="9 13" id="KW-1133">Transmembrane helix</keyword>
<evidence type="ECO:0000256" key="10">
    <source>
        <dbReference type="ARBA" id="ARBA00023136"/>
    </source>
</evidence>
<evidence type="ECO:0000256" key="8">
    <source>
        <dbReference type="ARBA" id="ARBA00022927"/>
    </source>
</evidence>
<dbReference type="PRINTS" id="PR00951">
    <property type="entry name" value="FLGBIOSNFLIP"/>
</dbReference>
<evidence type="ECO:0000256" key="9">
    <source>
        <dbReference type="ARBA" id="ARBA00022989"/>
    </source>
</evidence>
<evidence type="ECO:0000256" key="12">
    <source>
        <dbReference type="ARBA" id="ARBA00023225"/>
    </source>
</evidence>